<feature type="compositionally biased region" description="Acidic residues" evidence="5">
    <location>
        <begin position="833"/>
        <end position="847"/>
    </location>
</feature>
<dbReference type="SUPFAM" id="SSF54928">
    <property type="entry name" value="RNA-binding domain, RBD"/>
    <property type="match status" value="1"/>
</dbReference>
<feature type="compositionally biased region" description="Basic and acidic residues" evidence="5">
    <location>
        <begin position="487"/>
        <end position="504"/>
    </location>
</feature>
<dbReference type="Proteomes" id="UP001187315">
    <property type="component" value="Unassembled WGS sequence"/>
</dbReference>
<evidence type="ECO:0000256" key="3">
    <source>
        <dbReference type="ARBA" id="ARBA00023054"/>
    </source>
</evidence>
<dbReference type="GO" id="GO:0003723">
    <property type="term" value="F:RNA binding"/>
    <property type="evidence" value="ECO:0007669"/>
    <property type="project" value="UniProtKB-UniRule"/>
</dbReference>
<dbReference type="InterPro" id="IPR012677">
    <property type="entry name" value="Nucleotide-bd_a/b_plait_sf"/>
</dbReference>
<dbReference type="GO" id="GO:0030866">
    <property type="term" value="P:cortical actin cytoskeleton organization"/>
    <property type="evidence" value="ECO:0007669"/>
    <property type="project" value="TreeGrafter"/>
</dbReference>
<evidence type="ECO:0000256" key="4">
    <source>
        <dbReference type="PROSITE-ProRule" id="PRU00176"/>
    </source>
</evidence>
<feature type="compositionally biased region" description="Polar residues" evidence="5">
    <location>
        <begin position="593"/>
        <end position="608"/>
    </location>
</feature>
<feature type="compositionally biased region" description="Polar residues" evidence="5">
    <location>
        <begin position="757"/>
        <end position="770"/>
    </location>
</feature>
<evidence type="ECO:0008006" key="10">
    <source>
        <dbReference type="Google" id="ProtNLM"/>
    </source>
</evidence>
<feature type="region of interest" description="Disordered" evidence="5">
    <location>
        <begin position="46"/>
        <end position="78"/>
    </location>
</feature>
<dbReference type="CDD" id="cd12603">
    <property type="entry name" value="RRM_hnRNPC"/>
    <property type="match status" value="1"/>
</dbReference>
<dbReference type="GO" id="GO:0051015">
    <property type="term" value="F:actin filament binding"/>
    <property type="evidence" value="ECO:0007669"/>
    <property type="project" value="TreeGrafter"/>
</dbReference>
<evidence type="ECO:0000256" key="2">
    <source>
        <dbReference type="ARBA" id="ARBA00022884"/>
    </source>
</evidence>
<dbReference type="PANTHER" id="PTHR45920:SF4">
    <property type="entry name" value="FORMIN HOMOLOGY 2 DOMAIN CONTAINING, ISOFORM I"/>
    <property type="match status" value="1"/>
</dbReference>
<feature type="compositionally biased region" description="Acidic residues" evidence="5">
    <location>
        <begin position="854"/>
        <end position="872"/>
    </location>
</feature>
<dbReference type="Pfam" id="PF02181">
    <property type="entry name" value="FH2"/>
    <property type="match status" value="1"/>
</dbReference>
<comment type="similarity">
    <text evidence="1">Belongs to the RRM HNRPC family. RALY subfamily.</text>
</comment>
<dbReference type="InterPro" id="IPR000504">
    <property type="entry name" value="RRM_dom"/>
</dbReference>
<dbReference type="FunFam" id="3.30.70.330:FF:000019">
    <property type="entry name" value="heterogeneous nuclear ribonucleoproteins C1/C2 isoform X1"/>
    <property type="match status" value="1"/>
</dbReference>
<dbReference type="Gene3D" id="1.20.58.2220">
    <property type="entry name" value="Formin, FH2 domain"/>
    <property type="match status" value="1"/>
</dbReference>
<feature type="domain" description="RRM" evidence="6">
    <location>
        <begin position="615"/>
        <end position="686"/>
    </location>
</feature>
<protein>
    <recommendedName>
        <fullName evidence="10">RRM domain-containing protein</fullName>
    </recommendedName>
</protein>
<sequence>MKQFEYSNSEQTWPSFVNRTPRLKLNTLDFSDLWDEEDLDLGIADDDHFQSNVPPMQNSGCHSYPTAPSQAPPLAPPLPPPLLLPSPQVNLLGLGSARRTLRLHWKELLSLQPLPRVSRFGSQSIWAALEPVHLDTNRLEYLFESKSSSNKTLSALKGGTRNQLCVSVLGVKRSNIITIALSSLPPPHLLPPAIYSMDSSVLDREDVQRIQCLVPTEEELKLIKEAKSQAPHCPLALAEQCLLTMGNVTHLSSRLQLWAFALDYDALEKEIAEPLFHLKLAMEQLATNHTFHCILATVLAIGNCLNGCKARGFELSYLGKLSQVRDTHSRQPLLHHVCVLLLQLYPQSSDLYSDITAVTRASKCDYSQVKSSLSALESHCKASWEQLHVLNKEGVKKGTGRGDGVEQRGVSEACLYHRLPQFLKECNERLKVLRAVHRRVINRFHSFLLYLGYSRSMVRETSADAFCKTVSDFALEYRAARHAILQQREREREREEREKEEKIRKVSSSTTQAMLKESPASDCMEQSLLEEVLNTPTSPSCFDLPRQRSRVLASRHPLCLPTTLRRILIIFNLKLPNQADRRLNPEKHRMEHSPTTSSLMASNVTNKTDPRSLNSRVFIGNLNTMLVTKADVEAIFSKYGKIVGCSVHKGYAFVQYANERNARAAVGGEDGRMVVGQVLDINLAGEPKPHRSKTIKRSAGEMYSPTFDLDYDFQRDYYDRVYTYPSRVPPPPPPLSRAVIPSKRPRVSVSGSRRAKTSFSAKSSQRTSRTMRADDLQTIKKELTQIKHKVDYLLESLDRMEREHSKKSEVKSIKAEESSPQHPSMKKDRENVEINDYEEEGDLEEEEIKSQGREEDEEEDEGEQEEGEDDGDSTNGDHS</sequence>
<feature type="region of interest" description="Disordered" evidence="5">
    <location>
        <begin position="801"/>
        <end position="879"/>
    </location>
</feature>
<accession>A0AA88NXX4</accession>
<name>A0AA88NXX4_TACVA</name>
<dbReference type="GO" id="GO:0005856">
    <property type="term" value="C:cytoskeleton"/>
    <property type="evidence" value="ECO:0007669"/>
    <property type="project" value="TreeGrafter"/>
</dbReference>
<dbReference type="SMART" id="SM00360">
    <property type="entry name" value="RRM"/>
    <property type="match status" value="1"/>
</dbReference>
<keyword evidence="3" id="KW-0175">Coiled coil</keyword>
<proteinExistence type="inferred from homology"/>
<evidence type="ECO:0000259" key="7">
    <source>
        <dbReference type="PROSITE" id="PS51444"/>
    </source>
</evidence>
<dbReference type="AlphaFoldDB" id="A0AA88NXX4"/>
<organism evidence="8 9">
    <name type="scientific">Tachysurus vachellii</name>
    <name type="common">Darkbarbel catfish</name>
    <name type="synonym">Pelteobagrus vachellii</name>
    <dbReference type="NCBI Taxonomy" id="175792"/>
    <lineage>
        <taxon>Eukaryota</taxon>
        <taxon>Metazoa</taxon>
        <taxon>Chordata</taxon>
        <taxon>Craniata</taxon>
        <taxon>Vertebrata</taxon>
        <taxon>Euteleostomi</taxon>
        <taxon>Actinopterygii</taxon>
        <taxon>Neopterygii</taxon>
        <taxon>Teleostei</taxon>
        <taxon>Ostariophysi</taxon>
        <taxon>Siluriformes</taxon>
        <taxon>Bagridae</taxon>
        <taxon>Tachysurus</taxon>
    </lineage>
</organism>
<dbReference type="InterPro" id="IPR015425">
    <property type="entry name" value="FH2_Formin"/>
</dbReference>
<dbReference type="PROSITE" id="PS50102">
    <property type="entry name" value="RRM"/>
    <property type="match status" value="1"/>
</dbReference>
<dbReference type="PROSITE" id="PS51444">
    <property type="entry name" value="FH2"/>
    <property type="match status" value="1"/>
</dbReference>
<dbReference type="SUPFAM" id="SSF101447">
    <property type="entry name" value="Formin homology 2 domain (FH2 domain)"/>
    <property type="match status" value="1"/>
</dbReference>
<comment type="caution">
    <text evidence="8">The sequence shown here is derived from an EMBL/GenBank/DDBJ whole genome shotgun (WGS) entry which is preliminary data.</text>
</comment>
<evidence type="ECO:0000313" key="8">
    <source>
        <dbReference type="EMBL" id="KAK2865720.1"/>
    </source>
</evidence>
<feature type="region of interest" description="Disordered" evidence="5">
    <location>
        <begin position="724"/>
        <end position="775"/>
    </location>
</feature>
<dbReference type="Gene3D" id="3.30.70.330">
    <property type="match status" value="1"/>
</dbReference>
<keyword evidence="2 4" id="KW-0694">RNA-binding</keyword>
<gene>
    <name evidence="8" type="ORF">Q7C36_001776</name>
</gene>
<feature type="region of interest" description="Disordered" evidence="5">
    <location>
        <begin position="487"/>
        <end position="520"/>
    </location>
</feature>
<dbReference type="Pfam" id="PF00076">
    <property type="entry name" value="RRM_1"/>
    <property type="match status" value="1"/>
</dbReference>
<dbReference type="EMBL" id="JAVHJS010000002">
    <property type="protein sequence ID" value="KAK2865720.1"/>
    <property type="molecule type" value="Genomic_DNA"/>
</dbReference>
<feature type="compositionally biased region" description="Polar residues" evidence="5">
    <location>
        <begin position="50"/>
        <end position="61"/>
    </location>
</feature>
<dbReference type="GO" id="GO:0005737">
    <property type="term" value="C:cytoplasm"/>
    <property type="evidence" value="ECO:0007669"/>
    <property type="project" value="TreeGrafter"/>
</dbReference>
<keyword evidence="9" id="KW-1185">Reference proteome</keyword>
<reference evidence="8" key="1">
    <citation type="submission" date="2023-08" db="EMBL/GenBank/DDBJ databases">
        <title>Pelteobagrus vachellii genome.</title>
        <authorList>
            <person name="Liu H."/>
        </authorList>
    </citation>
    <scope>NUCLEOTIDE SEQUENCE</scope>
    <source>
        <strain evidence="8">PRFRI_2022a</strain>
        <tissue evidence="8">Muscle</tissue>
    </source>
</reference>
<dbReference type="PANTHER" id="PTHR45920">
    <property type="entry name" value="FORMIN HOMOLOGY 2 DOMAIN CONTAINING, ISOFORM I"/>
    <property type="match status" value="1"/>
</dbReference>
<feature type="region of interest" description="Disordered" evidence="5">
    <location>
        <begin position="587"/>
        <end position="608"/>
    </location>
</feature>
<evidence type="ECO:0000259" key="6">
    <source>
        <dbReference type="PROSITE" id="PS50102"/>
    </source>
</evidence>
<feature type="domain" description="FH2" evidence="7">
    <location>
        <begin position="90"/>
        <end position="503"/>
    </location>
</feature>
<feature type="compositionally biased region" description="Basic and acidic residues" evidence="5">
    <location>
        <begin position="801"/>
        <end position="832"/>
    </location>
</feature>
<evidence type="ECO:0000256" key="1">
    <source>
        <dbReference type="ARBA" id="ARBA00008631"/>
    </source>
</evidence>
<dbReference type="InterPro" id="IPR042201">
    <property type="entry name" value="FH2_Formin_sf"/>
</dbReference>
<dbReference type="InterPro" id="IPR035979">
    <property type="entry name" value="RBD_domain_sf"/>
</dbReference>
<dbReference type="SMART" id="SM00498">
    <property type="entry name" value="FH2"/>
    <property type="match status" value="1"/>
</dbReference>
<evidence type="ECO:0000313" key="9">
    <source>
        <dbReference type="Proteomes" id="UP001187315"/>
    </source>
</evidence>
<evidence type="ECO:0000256" key="5">
    <source>
        <dbReference type="SAM" id="MobiDB-lite"/>
    </source>
</evidence>